<dbReference type="PROSITE" id="PS51635">
    <property type="entry name" value="PNPLA"/>
    <property type="match status" value="1"/>
</dbReference>
<keyword evidence="3 4" id="KW-0443">Lipid metabolism</keyword>
<dbReference type="OrthoDB" id="5290098at2"/>
<dbReference type="RefSeq" id="WP_138620634.1">
    <property type="nucleotide sequence ID" value="NZ_SZVP01000002.1"/>
</dbReference>
<organism evidence="7 8">
    <name type="scientific">Colwellia ponticola</name>
    <dbReference type="NCBI Taxonomy" id="2304625"/>
    <lineage>
        <taxon>Bacteria</taxon>
        <taxon>Pseudomonadati</taxon>
        <taxon>Pseudomonadota</taxon>
        <taxon>Gammaproteobacteria</taxon>
        <taxon>Alteromonadales</taxon>
        <taxon>Colwelliaceae</taxon>
        <taxon>Colwellia</taxon>
    </lineage>
</organism>
<dbReference type="Gene3D" id="3.10.20.310">
    <property type="entry name" value="membrane protein fhac"/>
    <property type="match status" value="1"/>
</dbReference>
<dbReference type="Gene3D" id="2.40.160.50">
    <property type="entry name" value="membrane protein fhac: a member of the omp85/tpsb transporter family"/>
    <property type="match status" value="1"/>
</dbReference>
<evidence type="ECO:0000256" key="4">
    <source>
        <dbReference type="PROSITE-ProRule" id="PRU01161"/>
    </source>
</evidence>
<dbReference type="Pfam" id="PF01734">
    <property type="entry name" value="Patatin"/>
    <property type="match status" value="1"/>
</dbReference>
<reference evidence="7 8" key="1">
    <citation type="submission" date="2019-05" db="EMBL/GenBank/DDBJ databases">
        <title>Colwellia ponticola sp. nov., isolated from seawater.</title>
        <authorList>
            <person name="Yoon J.-H."/>
        </authorList>
    </citation>
    <scope>NUCLEOTIDE SEQUENCE [LARGE SCALE GENOMIC DNA]</scope>
    <source>
        <strain evidence="7 8">OISW-25</strain>
    </source>
</reference>
<gene>
    <name evidence="7" type="ORF">FCS21_03610</name>
</gene>
<feature type="chain" id="PRO_5034127492" evidence="5">
    <location>
        <begin position="22"/>
        <end position="734"/>
    </location>
</feature>
<evidence type="ECO:0000256" key="2">
    <source>
        <dbReference type="ARBA" id="ARBA00022963"/>
    </source>
</evidence>
<dbReference type="InterPro" id="IPR002641">
    <property type="entry name" value="PNPLA_dom"/>
</dbReference>
<feature type="short sequence motif" description="GXSXG" evidence="4">
    <location>
        <begin position="58"/>
        <end position="62"/>
    </location>
</feature>
<dbReference type="InterPro" id="IPR050301">
    <property type="entry name" value="NTE"/>
</dbReference>
<keyword evidence="8" id="KW-1185">Reference proteome</keyword>
<dbReference type="GO" id="GO:0016787">
    <property type="term" value="F:hydrolase activity"/>
    <property type="evidence" value="ECO:0007669"/>
    <property type="project" value="UniProtKB-UniRule"/>
</dbReference>
<proteinExistence type="predicted"/>
<dbReference type="PANTHER" id="PTHR14226">
    <property type="entry name" value="NEUROPATHY TARGET ESTERASE/SWISS CHEESE D.MELANOGASTER"/>
    <property type="match status" value="1"/>
</dbReference>
<evidence type="ECO:0000313" key="8">
    <source>
        <dbReference type="Proteomes" id="UP000307702"/>
    </source>
</evidence>
<dbReference type="Proteomes" id="UP000307702">
    <property type="component" value="Unassembled WGS sequence"/>
</dbReference>
<evidence type="ECO:0000259" key="6">
    <source>
        <dbReference type="PROSITE" id="PS51635"/>
    </source>
</evidence>
<dbReference type="CDD" id="cd07205">
    <property type="entry name" value="Pat_PNPLA6_PNPLA7_NTE1_like"/>
    <property type="match status" value="1"/>
</dbReference>
<evidence type="ECO:0000256" key="1">
    <source>
        <dbReference type="ARBA" id="ARBA00022801"/>
    </source>
</evidence>
<sequence length="734" mass="80723">MRFFLCVLLLTLTTLVTLAHAREKIGLVLSGGGAKGTAHIGVLKVLEQHNIPIDYIAGTSIGAYVGGMYALGYETKDIETIMLSLPWSDSYSDFISRESLSYKDKQHRDRYNLSIRLGYNKGEFKVPHGLLLGQSAYQILQRSTDTISAFVSFDELAIPYRAIASDIATAQMVVLDSGSINLAMKASAAVPGIVAAVNVNDNMLVDGGITNNMPIDVVKAMGADIVIAIDIGSPLTEQSELDNTMSVLNQLSTILTNNTSLAQKALLTDKDVLLRPAIDDLSTTDWSVMPQALLLGEQEALAQLPALKKLSVSDADYQAYRQQKKLKAKKWFDTLPKHIIALEIRNNSKVDNDIIKKHFDVEIGKELSKEALDLAINRVYALDKFEQVSVEFHDTEAGRELVLFTTAKSWGPNYFDFGLNIKSDLSERSITALNMSYLLTDISNHGGYWLNEVQLGWETLLASEFYQPLNRQQDVYSRAKFSFSLDKWEKTAQRNELKNEYYSAILGVGYNYLFTGMIELGAIAQTGKLSVVASGEGDYDYDSYGGFLTFGYDTLNSINFPTDGNKLLIELKLLKDNYSPLLTAAEHDKAFTLTFDWRGAIGFRNHTFVGIASFATINNNTDFSVHVTELGGFLNLSGYQQDALIGVHKAFAAVVYQYDLGREVPGGSGLPIYVGTSIEVGNVWGLEDEVKYNDLISSASLYLGTDTSFGPAVLGIGFATGGEYSLFLSVGKNW</sequence>
<feature type="domain" description="PNPLA" evidence="6">
    <location>
        <begin position="27"/>
        <end position="219"/>
    </location>
</feature>
<feature type="short sequence motif" description="GXGXXG" evidence="4">
    <location>
        <begin position="31"/>
        <end position="36"/>
    </location>
</feature>
<evidence type="ECO:0000313" key="7">
    <source>
        <dbReference type="EMBL" id="TMM46873.1"/>
    </source>
</evidence>
<dbReference type="SUPFAM" id="SSF52151">
    <property type="entry name" value="FabD/lysophospholipase-like"/>
    <property type="match status" value="1"/>
</dbReference>
<dbReference type="GO" id="GO:0016042">
    <property type="term" value="P:lipid catabolic process"/>
    <property type="evidence" value="ECO:0007669"/>
    <property type="project" value="UniProtKB-UniRule"/>
</dbReference>
<dbReference type="Gene3D" id="3.40.1090.10">
    <property type="entry name" value="Cytosolic phospholipase A2 catalytic domain"/>
    <property type="match status" value="2"/>
</dbReference>
<feature type="signal peptide" evidence="5">
    <location>
        <begin position="1"/>
        <end position="21"/>
    </location>
</feature>
<keyword evidence="5" id="KW-0732">Signal</keyword>
<comment type="caution">
    <text evidence="7">The sequence shown here is derived from an EMBL/GenBank/DDBJ whole genome shotgun (WGS) entry which is preliminary data.</text>
</comment>
<feature type="short sequence motif" description="DGA/G" evidence="4">
    <location>
        <begin position="206"/>
        <end position="208"/>
    </location>
</feature>
<feature type="active site" description="Nucleophile" evidence="4">
    <location>
        <position position="60"/>
    </location>
</feature>
<name>A0A8H2JNL6_9GAMM</name>
<keyword evidence="1 4" id="KW-0378">Hydrolase</keyword>
<evidence type="ECO:0000256" key="3">
    <source>
        <dbReference type="ARBA" id="ARBA00023098"/>
    </source>
</evidence>
<feature type="active site" description="Proton acceptor" evidence="4">
    <location>
        <position position="206"/>
    </location>
</feature>
<evidence type="ECO:0000256" key="5">
    <source>
        <dbReference type="SAM" id="SignalP"/>
    </source>
</evidence>
<dbReference type="EMBL" id="SZVP01000002">
    <property type="protein sequence ID" value="TMM46873.1"/>
    <property type="molecule type" value="Genomic_DNA"/>
</dbReference>
<keyword evidence="2 4" id="KW-0442">Lipid degradation</keyword>
<dbReference type="AlphaFoldDB" id="A0A8H2JNL6"/>
<protein>
    <submittedName>
        <fullName evidence="7">Patatin</fullName>
    </submittedName>
</protein>
<dbReference type="InterPro" id="IPR016035">
    <property type="entry name" value="Acyl_Trfase/lysoPLipase"/>
</dbReference>
<accession>A0A8H2JNL6</accession>
<dbReference type="PANTHER" id="PTHR14226:SF29">
    <property type="entry name" value="NEUROPATHY TARGET ESTERASE SWS"/>
    <property type="match status" value="1"/>
</dbReference>